<keyword evidence="5" id="KW-1185">Reference proteome</keyword>
<reference evidence="5" key="1">
    <citation type="submission" date="2012-06" db="EMBL/GenBank/DDBJ databases">
        <title>The complete genome of Flexibacter litoralis DSM 6794.</title>
        <authorList>
            <person name="Lucas S."/>
            <person name="Copeland A."/>
            <person name="Lapidus A."/>
            <person name="Glavina del Rio T."/>
            <person name="Dalin E."/>
            <person name="Tice H."/>
            <person name="Bruce D."/>
            <person name="Goodwin L."/>
            <person name="Pitluck S."/>
            <person name="Peters L."/>
            <person name="Ovchinnikova G."/>
            <person name="Lu M."/>
            <person name="Kyrpides N."/>
            <person name="Mavromatis K."/>
            <person name="Ivanova N."/>
            <person name="Brettin T."/>
            <person name="Detter J.C."/>
            <person name="Han C."/>
            <person name="Larimer F."/>
            <person name="Land M."/>
            <person name="Hauser L."/>
            <person name="Markowitz V."/>
            <person name="Cheng J.-F."/>
            <person name="Hugenholtz P."/>
            <person name="Woyke T."/>
            <person name="Wu D."/>
            <person name="Spring S."/>
            <person name="Lang E."/>
            <person name="Kopitz M."/>
            <person name="Brambilla E."/>
            <person name="Klenk H.-P."/>
            <person name="Eisen J.A."/>
        </authorList>
    </citation>
    <scope>NUCLEOTIDE SEQUENCE [LARGE SCALE GENOMIC DNA]</scope>
    <source>
        <strain evidence="5">ATCC 23117 / DSM 6794 / NBRC 15988 / NCIMB 1366 / Sio-4</strain>
    </source>
</reference>
<name>I4AIW9_BERLS</name>
<keyword evidence="2" id="KW-0472">Membrane</keyword>
<dbReference type="EMBL" id="CP003345">
    <property type="protein sequence ID" value="AFM03904.1"/>
    <property type="molecule type" value="Genomic_DNA"/>
</dbReference>
<feature type="transmembrane region" description="Helical" evidence="2">
    <location>
        <begin position="12"/>
        <end position="32"/>
    </location>
</feature>
<dbReference type="Gene3D" id="3.30.450.40">
    <property type="match status" value="1"/>
</dbReference>
<keyword evidence="1" id="KW-0175">Coiled coil</keyword>
<dbReference type="InterPro" id="IPR035965">
    <property type="entry name" value="PAS-like_dom_sf"/>
</dbReference>
<evidence type="ECO:0000256" key="2">
    <source>
        <dbReference type="SAM" id="Phobius"/>
    </source>
</evidence>
<dbReference type="Proteomes" id="UP000006054">
    <property type="component" value="Chromosome"/>
</dbReference>
<dbReference type="CDD" id="cd00130">
    <property type="entry name" value="PAS"/>
    <property type="match status" value="1"/>
</dbReference>
<keyword evidence="2" id="KW-1133">Transmembrane helix</keyword>
<dbReference type="SUPFAM" id="SSF55785">
    <property type="entry name" value="PYP-like sensor domain (PAS domain)"/>
    <property type="match status" value="1"/>
</dbReference>
<dbReference type="SMART" id="SM00065">
    <property type="entry name" value="GAF"/>
    <property type="match status" value="1"/>
</dbReference>
<evidence type="ECO:0000256" key="1">
    <source>
        <dbReference type="SAM" id="Coils"/>
    </source>
</evidence>
<dbReference type="HOGENOM" id="CLU_021629_0_0_10"/>
<keyword evidence="2" id="KW-0812">Transmembrane</keyword>
<dbReference type="InterPro" id="IPR000700">
    <property type="entry name" value="PAS-assoc_C"/>
</dbReference>
<protein>
    <submittedName>
        <fullName evidence="4">PAS domain S-box</fullName>
    </submittedName>
</protein>
<dbReference type="AlphaFoldDB" id="I4AIW9"/>
<dbReference type="eggNOG" id="COG2203">
    <property type="taxonomic scope" value="Bacteria"/>
</dbReference>
<dbReference type="InterPro" id="IPR003018">
    <property type="entry name" value="GAF"/>
</dbReference>
<dbReference type="OrthoDB" id="1109395at2"/>
<dbReference type="Pfam" id="PF13426">
    <property type="entry name" value="PAS_9"/>
    <property type="match status" value="1"/>
</dbReference>
<dbReference type="SUPFAM" id="SSF55781">
    <property type="entry name" value="GAF domain-like"/>
    <property type="match status" value="1"/>
</dbReference>
<sequence length="707" mass="80975" precursor="true">MNNFRFTIWQRIFGGFSILLLLFIVGAVTLIVQLNQNVAQIDEYTEVVQPSVENLKEFRSLANSSMRLITSYVYFQSENQNDAAKNSLRKLHSKTYPAIKEKLISLSEGWQGDKETSLEILNNTFAAMDSMHKIEQRIVSSLNDKNATEKNILVQEAGFQIQMQALNGIFEQIKIDLEVLIENKKIAGQQTQDIVNSASVTLRNETIFVSIIAIILGFILAFLLAQTIISRIKIVKDNIKKLSEGILPRFEKYKDENANIQVDEIGEMEIALQTLILGLKNTSDFAKEIGQGKYQSDFTPLSERDILGNSLLKMRNNLRETEYSAKERRWKNEGTMLISDILRNSNRSFEEITDELITALVRYLEANQGGFFLKEQEGRHEQLRLMAYYAWEKKRFLNSTIQIGEGLTGQAWQEGQTMYLTDVPKEYVAITSGLGKANPRSVLIVPMLLNKEVYGMIEIASFKKIEPYQIEFLETIGETVAATLSILQSNITSNRLLEESDQMTQQLRAQEEEMRQNMEELQATQEEMSRVQKELQYRNELIQSSYYLLELDYKKNITIINDLAVDVLGYSKATLLERSAFGIFAQEGELQQGFNTMAQGTIWKAETTMLNRIGEEVWVQAIGVALFNNSGTIERYVLVLADISQLKANETKIKEQTTKMEDVRNAEKRRSEYALQAQKSMLEKLLAKHSAEKEEFQKQIKELEKKK</sequence>
<dbReference type="STRING" id="880071.Fleli_1479"/>
<dbReference type="Gene3D" id="6.10.340.10">
    <property type="match status" value="1"/>
</dbReference>
<evidence type="ECO:0000313" key="5">
    <source>
        <dbReference type="Proteomes" id="UP000006054"/>
    </source>
</evidence>
<evidence type="ECO:0000259" key="3">
    <source>
        <dbReference type="PROSITE" id="PS50113"/>
    </source>
</evidence>
<dbReference type="Pfam" id="PF13185">
    <property type="entry name" value="GAF_2"/>
    <property type="match status" value="1"/>
</dbReference>
<dbReference type="RefSeq" id="WP_014797361.1">
    <property type="nucleotide sequence ID" value="NC_018018.1"/>
</dbReference>
<feature type="transmembrane region" description="Helical" evidence="2">
    <location>
        <begin position="207"/>
        <end position="229"/>
    </location>
</feature>
<accession>I4AIW9</accession>
<evidence type="ECO:0000313" key="4">
    <source>
        <dbReference type="EMBL" id="AFM03904.1"/>
    </source>
</evidence>
<proteinExistence type="predicted"/>
<organism evidence="4 5">
    <name type="scientific">Bernardetia litoralis (strain ATCC 23117 / DSM 6794 / NBRC 15988 / NCIMB 1366 / Fx l1 / Sio-4)</name>
    <name type="common">Flexibacter litoralis</name>
    <dbReference type="NCBI Taxonomy" id="880071"/>
    <lineage>
        <taxon>Bacteria</taxon>
        <taxon>Pseudomonadati</taxon>
        <taxon>Bacteroidota</taxon>
        <taxon>Cytophagia</taxon>
        <taxon>Cytophagales</taxon>
        <taxon>Bernardetiaceae</taxon>
        <taxon>Bernardetia</taxon>
    </lineage>
</organism>
<dbReference type="PROSITE" id="PS50113">
    <property type="entry name" value="PAC"/>
    <property type="match status" value="1"/>
</dbReference>
<gene>
    <name evidence="4" type="ordered locus">Fleli_1479</name>
</gene>
<dbReference type="NCBIfam" id="TIGR00229">
    <property type="entry name" value="sensory_box"/>
    <property type="match status" value="1"/>
</dbReference>
<feature type="coiled-coil region" evidence="1">
    <location>
        <begin position="646"/>
        <end position="706"/>
    </location>
</feature>
<dbReference type="InterPro" id="IPR029016">
    <property type="entry name" value="GAF-like_dom_sf"/>
</dbReference>
<feature type="coiled-coil region" evidence="1">
    <location>
        <begin position="493"/>
        <end position="534"/>
    </location>
</feature>
<dbReference type="Gene3D" id="3.30.450.20">
    <property type="entry name" value="PAS domain"/>
    <property type="match status" value="1"/>
</dbReference>
<dbReference type="KEGG" id="fli:Fleli_1479"/>
<feature type="domain" description="PAC" evidence="3">
    <location>
        <begin position="603"/>
        <end position="655"/>
    </location>
</feature>
<dbReference type="InterPro" id="IPR000014">
    <property type="entry name" value="PAS"/>
</dbReference>